<protein>
    <recommendedName>
        <fullName evidence="1">Reverse transcriptase zinc-binding domain-containing protein</fullName>
    </recommendedName>
</protein>
<dbReference type="EMBL" id="JACGWN010000004">
    <property type="protein sequence ID" value="KAL0451299.1"/>
    <property type="molecule type" value="Genomic_DNA"/>
</dbReference>
<evidence type="ECO:0000259" key="1">
    <source>
        <dbReference type="Pfam" id="PF13966"/>
    </source>
</evidence>
<proteinExistence type="predicted"/>
<evidence type="ECO:0000313" key="2">
    <source>
        <dbReference type="EMBL" id="KAL0451299.1"/>
    </source>
</evidence>
<name>A0AAW2XBZ2_9LAMI</name>
<comment type="caution">
    <text evidence="2">The sequence shown here is derived from an EMBL/GenBank/DDBJ whole genome shotgun (WGS) entry which is preliminary data.</text>
</comment>
<feature type="domain" description="Reverse transcriptase zinc-binding" evidence="1">
    <location>
        <begin position="12"/>
        <end position="80"/>
    </location>
</feature>
<sequence length="161" mass="18552">MMATADSSSCYVRKWSLVWDTRLIPKIKLFIWKICFKALPTMSNLRSRGVKLEGGCPLCDWEEEDIMHILSFCLFSRLVWAISGIEWNLVVPSFADAEEWLREIYQEVDKSVFELVAAISWSLGCNRNLRIFEGQILQAVEVVEMAKRQVRRVGSFSIDPG</sequence>
<gene>
    <name evidence="2" type="ORF">Slati_1108000</name>
</gene>
<reference evidence="2" key="1">
    <citation type="submission" date="2020-06" db="EMBL/GenBank/DDBJ databases">
        <authorList>
            <person name="Li T."/>
            <person name="Hu X."/>
            <person name="Zhang T."/>
            <person name="Song X."/>
            <person name="Zhang H."/>
            <person name="Dai N."/>
            <person name="Sheng W."/>
            <person name="Hou X."/>
            <person name="Wei L."/>
        </authorList>
    </citation>
    <scope>NUCLEOTIDE SEQUENCE</scope>
    <source>
        <strain evidence="2">KEN1</strain>
        <tissue evidence="2">Leaf</tissue>
    </source>
</reference>
<accession>A0AAW2XBZ2</accession>
<dbReference type="Pfam" id="PF13966">
    <property type="entry name" value="zf-RVT"/>
    <property type="match status" value="1"/>
</dbReference>
<organism evidence="2">
    <name type="scientific">Sesamum latifolium</name>
    <dbReference type="NCBI Taxonomy" id="2727402"/>
    <lineage>
        <taxon>Eukaryota</taxon>
        <taxon>Viridiplantae</taxon>
        <taxon>Streptophyta</taxon>
        <taxon>Embryophyta</taxon>
        <taxon>Tracheophyta</taxon>
        <taxon>Spermatophyta</taxon>
        <taxon>Magnoliopsida</taxon>
        <taxon>eudicotyledons</taxon>
        <taxon>Gunneridae</taxon>
        <taxon>Pentapetalae</taxon>
        <taxon>asterids</taxon>
        <taxon>lamiids</taxon>
        <taxon>Lamiales</taxon>
        <taxon>Pedaliaceae</taxon>
        <taxon>Sesamum</taxon>
    </lineage>
</organism>
<reference evidence="2" key="2">
    <citation type="journal article" date="2024" name="Plant">
        <title>Genomic evolution and insights into agronomic trait innovations of Sesamum species.</title>
        <authorList>
            <person name="Miao H."/>
            <person name="Wang L."/>
            <person name="Qu L."/>
            <person name="Liu H."/>
            <person name="Sun Y."/>
            <person name="Le M."/>
            <person name="Wang Q."/>
            <person name="Wei S."/>
            <person name="Zheng Y."/>
            <person name="Lin W."/>
            <person name="Duan Y."/>
            <person name="Cao H."/>
            <person name="Xiong S."/>
            <person name="Wang X."/>
            <person name="Wei L."/>
            <person name="Li C."/>
            <person name="Ma Q."/>
            <person name="Ju M."/>
            <person name="Zhao R."/>
            <person name="Li G."/>
            <person name="Mu C."/>
            <person name="Tian Q."/>
            <person name="Mei H."/>
            <person name="Zhang T."/>
            <person name="Gao T."/>
            <person name="Zhang H."/>
        </authorList>
    </citation>
    <scope>NUCLEOTIDE SEQUENCE</scope>
    <source>
        <strain evidence="2">KEN1</strain>
    </source>
</reference>
<dbReference type="AlphaFoldDB" id="A0AAW2XBZ2"/>
<dbReference type="InterPro" id="IPR026960">
    <property type="entry name" value="RVT-Znf"/>
</dbReference>